<reference evidence="1 2" key="1">
    <citation type="journal article" date="2023" name="ACS Omega">
        <title>Identification of the Neoaspergillic Acid Biosynthesis Gene Cluster by Establishing an In Vitro CRISPR-Ribonucleoprotein Genetic System in Aspergillus melleus.</title>
        <authorList>
            <person name="Yuan B."/>
            <person name="Grau M.F."/>
            <person name="Murata R.M."/>
            <person name="Torok T."/>
            <person name="Venkateswaran K."/>
            <person name="Stajich J.E."/>
            <person name="Wang C.C.C."/>
        </authorList>
    </citation>
    <scope>NUCLEOTIDE SEQUENCE [LARGE SCALE GENOMIC DNA]</scope>
    <source>
        <strain evidence="1 2">IMV 1140</strain>
    </source>
</reference>
<organism evidence="1 2">
    <name type="scientific">Aspergillus melleus</name>
    <dbReference type="NCBI Taxonomy" id="138277"/>
    <lineage>
        <taxon>Eukaryota</taxon>
        <taxon>Fungi</taxon>
        <taxon>Dikarya</taxon>
        <taxon>Ascomycota</taxon>
        <taxon>Pezizomycotina</taxon>
        <taxon>Eurotiomycetes</taxon>
        <taxon>Eurotiomycetidae</taxon>
        <taxon>Eurotiales</taxon>
        <taxon>Aspergillaceae</taxon>
        <taxon>Aspergillus</taxon>
        <taxon>Aspergillus subgen. Circumdati</taxon>
    </lineage>
</organism>
<protein>
    <submittedName>
        <fullName evidence="1">Uncharacterized protein</fullName>
    </submittedName>
</protein>
<sequence length="516" mass="57317">MRSKSGCRTCRARRVKCGEERPECRRCSSTGRKCDYVALTALHSAPRAYSVETSPVQRERRAFEYYYYRVAPNLSDALDLVFWRGAVLQISRSEPAVWDAVVALSTFYRSPVDLQAGLHQSLGQRLHPSTRSQQEGLGWYSRSLASIQSRILVGKVDLAVALVSCVLFVSIEILQGNVQAVMALYRQGVQLILSISTARLKDFIPLGLAASVFERLGPLAQMMGGFSYLPDHSTTLVNVRDVHVSLGTARDTLYALVTEWKKLDDNWKSVRHDAEIRQAPGLGDKFRSRQSSLEHKFVAWYQRFESMDEVVQYIDGSDPKSGPVLHEGIIASLLTTYTAFLLSTRTCLSLSESVYDAYESEFAQIVAHAPVALAATATEDDDQPPFVFDMGVAMPLFVTVLKCRIPSLRRRALELQLRGPPRQSLYVGASAAQLLAALIVLEETGNLTSEIRPTELWSRPGCVPSEDNRVVDFSLVPAETLTQSHIQCSRWCGTGEERQLVHQVVALCSEGLTPPT</sequence>
<evidence type="ECO:0000313" key="2">
    <source>
        <dbReference type="Proteomes" id="UP001177260"/>
    </source>
</evidence>
<evidence type="ECO:0000313" key="1">
    <source>
        <dbReference type="EMBL" id="KAK1148866.1"/>
    </source>
</evidence>
<keyword evidence="2" id="KW-1185">Reference proteome</keyword>
<proteinExistence type="predicted"/>
<dbReference type="EMBL" id="JAOPJF010000006">
    <property type="protein sequence ID" value="KAK1148866.1"/>
    <property type="molecule type" value="Genomic_DNA"/>
</dbReference>
<gene>
    <name evidence="1" type="ORF">N8T08_008751</name>
</gene>
<name>A0ACC3BE94_9EURO</name>
<comment type="caution">
    <text evidence="1">The sequence shown here is derived from an EMBL/GenBank/DDBJ whole genome shotgun (WGS) entry which is preliminary data.</text>
</comment>
<accession>A0ACC3BE94</accession>
<dbReference type="Proteomes" id="UP001177260">
    <property type="component" value="Unassembled WGS sequence"/>
</dbReference>